<dbReference type="GO" id="GO:0008168">
    <property type="term" value="F:methyltransferase activity"/>
    <property type="evidence" value="ECO:0007669"/>
    <property type="project" value="UniProtKB-KW"/>
</dbReference>
<name>A0A930FP16_9FIRM</name>
<keyword evidence="2" id="KW-0808">Transferase</keyword>
<dbReference type="EMBL" id="JABZMK010000016">
    <property type="protein sequence ID" value="MBF1129254.1"/>
    <property type="molecule type" value="Genomic_DNA"/>
</dbReference>
<evidence type="ECO:0000256" key="1">
    <source>
        <dbReference type="SAM" id="MobiDB-lite"/>
    </source>
</evidence>
<protein>
    <submittedName>
        <fullName evidence="2">DNA adenine methylase</fullName>
    </submittedName>
</protein>
<organism evidence="2 3">
    <name type="scientific">Dialister invisus</name>
    <dbReference type="NCBI Taxonomy" id="218538"/>
    <lineage>
        <taxon>Bacteria</taxon>
        <taxon>Bacillati</taxon>
        <taxon>Bacillota</taxon>
        <taxon>Negativicutes</taxon>
        <taxon>Veillonellales</taxon>
        <taxon>Veillonellaceae</taxon>
        <taxon>Dialister</taxon>
    </lineage>
</organism>
<evidence type="ECO:0000313" key="3">
    <source>
        <dbReference type="Proteomes" id="UP000757890"/>
    </source>
</evidence>
<keyword evidence="2" id="KW-0489">Methyltransferase</keyword>
<evidence type="ECO:0000313" key="2">
    <source>
        <dbReference type="EMBL" id="MBF1129254.1"/>
    </source>
</evidence>
<dbReference type="GO" id="GO:0032259">
    <property type="term" value="P:methylation"/>
    <property type="evidence" value="ECO:0007669"/>
    <property type="project" value="UniProtKB-KW"/>
</dbReference>
<dbReference type="Proteomes" id="UP000757890">
    <property type="component" value="Unassembled WGS sequence"/>
</dbReference>
<dbReference type="AlphaFoldDB" id="A0A930FP16"/>
<sequence>MGKNEITKWFSNKGSRNEVRQRIIDVFIKEAPGKRSRDNASRYIYYVETLSDGNRVYLERPANLHKGFDFSIHVENTNYASPSQKRRNSPKHDDLAQDLKSKKAESEKKYARLYELIRRIYECDDVSDIEMAELHFSVGLPVDHILKIIKWFFIEQDIRYWNYSGRAMFWNSVPKP</sequence>
<comment type="caution">
    <text evidence="2">The sequence shown here is derived from an EMBL/GenBank/DDBJ whole genome shotgun (WGS) entry which is preliminary data.</text>
</comment>
<accession>A0A930FP16</accession>
<feature type="compositionally biased region" description="Basic and acidic residues" evidence="1">
    <location>
        <begin position="90"/>
        <end position="101"/>
    </location>
</feature>
<gene>
    <name evidence="2" type="ORF">HXL70_04315</name>
</gene>
<reference evidence="2" key="1">
    <citation type="submission" date="2020-04" db="EMBL/GenBank/DDBJ databases">
        <title>Deep metagenomics examines the oral microbiome during advanced dental caries in children, revealing novel taxa and co-occurrences with host molecules.</title>
        <authorList>
            <person name="Baker J.L."/>
            <person name="Morton J.T."/>
            <person name="Dinis M."/>
            <person name="Alvarez R."/>
            <person name="Tran N.C."/>
            <person name="Knight R."/>
            <person name="Edlund A."/>
        </authorList>
    </citation>
    <scope>NUCLEOTIDE SEQUENCE</scope>
    <source>
        <strain evidence="2">JCVI_32_bin.14</strain>
    </source>
</reference>
<feature type="region of interest" description="Disordered" evidence="1">
    <location>
        <begin position="79"/>
        <end position="101"/>
    </location>
</feature>
<proteinExistence type="predicted"/>